<name>A0ABN9Y486_9DINO</name>
<comment type="caution">
    <text evidence="2">The sequence shown here is derived from an EMBL/GenBank/DDBJ whole genome shotgun (WGS) entry which is preliminary data.</text>
</comment>
<feature type="region of interest" description="Disordered" evidence="1">
    <location>
        <begin position="423"/>
        <end position="445"/>
    </location>
</feature>
<dbReference type="EMBL" id="CAUYUJ010021838">
    <property type="protein sequence ID" value="CAK0907335.1"/>
    <property type="molecule type" value="Genomic_DNA"/>
</dbReference>
<reference evidence="2" key="1">
    <citation type="submission" date="2023-10" db="EMBL/GenBank/DDBJ databases">
        <authorList>
            <person name="Chen Y."/>
            <person name="Shah S."/>
            <person name="Dougan E. K."/>
            <person name="Thang M."/>
            <person name="Chan C."/>
        </authorList>
    </citation>
    <scope>NUCLEOTIDE SEQUENCE [LARGE SCALE GENOMIC DNA]</scope>
</reference>
<evidence type="ECO:0000256" key="1">
    <source>
        <dbReference type="SAM" id="MobiDB-lite"/>
    </source>
</evidence>
<protein>
    <submittedName>
        <fullName evidence="2">Uncharacterized protein</fullName>
    </submittedName>
</protein>
<sequence>VQARAASRASSAWQLTRGEARAWAVADAAGSMKEAYLYSQKPEQRAMPETPVNPGTLEDLDEVAQAALPERSFCAREHPVAASRSCCETAGQGSCHRAARRVQALSGQDQEGFINPMKGVEGNLEWAHQPLHKRLALLPKWSKQWLCRRDREAARWGAAVRGSLALQAVLLRMVLDEARLRCGAREQADFLLDAERFHGIMDLALMAQRSIESEFPPAELYLCSLACLASRVVVSRGAFGTAPVARVRQCVDGVHAYIEGPGPMLVEQSKVVTVPRAQGCLVRGIRVYSKSLVMMARSLGEINVQRLEGGGYHAQPDFMPRIWEWMAPWDSGSKSMGVMLHDADIGAKCRHSGPALGVSASVITSVRARAADLAGLVVGGRCAASVLLLHCRSDGSKMAAFGDEIKQRFQFWVKSPRAPGQGPSWLELEGGAQETDQHVGSLPLE</sequence>
<evidence type="ECO:0000313" key="3">
    <source>
        <dbReference type="Proteomes" id="UP001189429"/>
    </source>
</evidence>
<feature type="non-terminal residue" evidence="2">
    <location>
        <position position="445"/>
    </location>
</feature>
<accession>A0ABN9Y486</accession>
<keyword evidence="3" id="KW-1185">Reference proteome</keyword>
<organism evidence="2 3">
    <name type="scientific">Prorocentrum cordatum</name>
    <dbReference type="NCBI Taxonomy" id="2364126"/>
    <lineage>
        <taxon>Eukaryota</taxon>
        <taxon>Sar</taxon>
        <taxon>Alveolata</taxon>
        <taxon>Dinophyceae</taxon>
        <taxon>Prorocentrales</taxon>
        <taxon>Prorocentraceae</taxon>
        <taxon>Prorocentrum</taxon>
    </lineage>
</organism>
<feature type="non-terminal residue" evidence="2">
    <location>
        <position position="1"/>
    </location>
</feature>
<dbReference type="Proteomes" id="UP001189429">
    <property type="component" value="Unassembled WGS sequence"/>
</dbReference>
<gene>
    <name evidence="2" type="ORF">PCOR1329_LOCUS82377</name>
</gene>
<proteinExistence type="predicted"/>
<evidence type="ECO:0000313" key="2">
    <source>
        <dbReference type="EMBL" id="CAK0907335.1"/>
    </source>
</evidence>